<keyword evidence="1" id="KW-0732">Signal</keyword>
<evidence type="ECO:0000256" key="1">
    <source>
        <dbReference type="SAM" id="SignalP"/>
    </source>
</evidence>
<protein>
    <recommendedName>
        <fullName evidence="4">Secreted protein</fullName>
    </recommendedName>
</protein>
<evidence type="ECO:0000313" key="2">
    <source>
        <dbReference type="EMBL" id="KRZ04513.1"/>
    </source>
</evidence>
<dbReference type="Proteomes" id="UP000055024">
    <property type="component" value="Unassembled WGS sequence"/>
</dbReference>
<dbReference type="AlphaFoldDB" id="A0A0V1H1X3"/>
<comment type="caution">
    <text evidence="2">The sequence shown here is derived from an EMBL/GenBank/DDBJ whole genome shotgun (WGS) entry which is preliminary data.</text>
</comment>
<gene>
    <name evidence="2" type="ORF">T11_13722</name>
</gene>
<keyword evidence="3" id="KW-1185">Reference proteome</keyword>
<evidence type="ECO:0000313" key="3">
    <source>
        <dbReference type="Proteomes" id="UP000055024"/>
    </source>
</evidence>
<feature type="signal peptide" evidence="1">
    <location>
        <begin position="1"/>
        <end position="18"/>
    </location>
</feature>
<accession>A0A0V1H1X3</accession>
<evidence type="ECO:0008006" key="4">
    <source>
        <dbReference type="Google" id="ProtNLM"/>
    </source>
</evidence>
<name>A0A0V1H1X3_9BILA</name>
<feature type="chain" id="PRO_5006878761" description="Secreted protein" evidence="1">
    <location>
        <begin position="19"/>
        <end position="94"/>
    </location>
</feature>
<reference evidence="2 3" key="1">
    <citation type="submission" date="2015-01" db="EMBL/GenBank/DDBJ databases">
        <title>Evolution of Trichinella species and genotypes.</title>
        <authorList>
            <person name="Korhonen P.K."/>
            <person name="Edoardo P."/>
            <person name="Giuseppe L.R."/>
            <person name="Gasser R.B."/>
        </authorList>
    </citation>
    <scope>NUCLEOTIDE SEQUENCE [LARGE SCALE GENOMIC DNA]</scope>
    <source>
        <strain evidence="2">ISS1029</strain>
    </source>
</reference>
<proteinExistence type="predicted"/>
<dbReference type="OrthoDB" id="10297871at2759"/>
<sequence length="94" mass="10861">MSFISLVCSFFLCPLLLANSAISTKRHLSMLAHITCIINHCQRLALRGQWLSIVMQPRWAQLIDHIRSKETLLRDRQFCQYGQAAFTLAQSNFH</sequence>
<dbReference type="EMBL" id="JYDP01000162">
    <property type="protein sequence ID" value="KRZ04513.1"/>
    <property type="molecule type" value="Genomic_DNA"/>
</dbReference>
<organism evidence="2 3">
    <name type="scientific">Trichinella zimbabwensis</name>
    <dbReference type="NCBI Taxonomy" id="268475"/>
    <lineage>
        <taxon>Eukaryota</taxon>
        <taxon>Metazoa</taxon>
        <taxon>Ecdysozoa</taxon>
        <taxon>Nematoda</taxon>
        <taxon>Enoplea</taxon>
        <taxon>Dorylaimia</taxon>
        <taxon>Trichinellida</taxon>
        <taxon>Trichinellidae</taxon>
        <taxon>Trichinella</taxon>
    </lineage>
</organism>